<gene>
    <name evidence="2" type="ORF">C1H46_006234</name>
</gene>
<proteinExistence type="inferred from homology"/>
<accession>A0A540NAQ3</accession>
<sequence>MLDSHGFNRARTSSCAIEACLIQLFVHSEEIPPAIKPYRDFQKEKKLDSNNFTGVIFEKKFYDLGDFKRLETMPTRVKIYVKLFGMLNSPASSLVGMIQAPAMELIMLLKAYV</sequence>
<keyword evidence="3" id="KW-1185">Reference proteome</keyword>
<reference evidence="2 3" key="1">
    <citation type="journal article" date="2019" name="G3 (Bethesda)">
        <title>Sequencing of a Wild Apple (Malus baccata) Genome Unravels the Differences Between Cultivated and Wild Apple Species Regarding Disease Resistance and Cold Tolerance.</title>
        <authorList>
            <person name="Chen X."/>
        </authorList>
    </citation>
    <scope>NUCLEOTIDE SEQUENCE [LARGE SCALE GENOMIC DNA]</scope>
    <source>
        <strain evidence="3">cv. Shandingzi</strain>
        <tissue evidence="2">Leaves</tissue>
    </source>
</reference>
<dbReference type="AlphaFoldDB" id="A0A540NAQ3"/>
<dbReference type="EMBL" id="VIEB01000075">
    <property type="protein sequence ID" value="TQE08108.1"/>
    <property type="molecule type" value="Genomic_DNA"/>
</dbReference>
<dbReference type="InterPro" id="IPR047865">
    <property type="entry name" value="Ribosomal_uL10_bac_type"/>
</dbReference>
<dbReference type="Gene3D" id="3.30.70.1730">
    <property type="match status" value="1"/>
</dbReference>
<evidence type="ECO:0000313" key="3">
    <source>
        <dbReference type="Proteomes" id="UP000315295"/>
    </source>
</evidence>
<dbReference type="Proteomes" id="UP000315295">
    <property type="component" value="Unassembled WGS sequence"/>
</dbReference>
<comment type="similarity">
    <text evidence="1">Belongs to the universal ribosomal protein uL10 family.</text>
</comment>
<dbReference type="InterPro" id="IPR043141">
    <property type="entry name" value="Ribosomal_uL10-like_sf"/>
</dbReference>
<dbReference type="STRING" id="106549.A0A540NAQ3"/>
<dbReference type="Gene3D" id="6.10.250.290">
    <property type="match status" value="1"/>
</dbReference>
<protein>
    <submittedName>
        <fullName evidence="2">Uncharacterized protein</fullName>
    </submittedName>
</protein>
<dbReference type="PANTHER" id="PTHR11560">
    <property type="entry name" value="39S RIBOSOMAL PROTEIN L10, MITOCHONDRIAL"/>
    <property type="match status" value="1"/>
</dbReference>
<name>A0A540NAQ3_MALBA</name>
<evidence type="ECO:0000313" key="2">
    <source>
        <dbReference type="EMBL" id="TQE08108.1"/>
    </source>
</evidence>
<comment type="caution">
    <text evidence="2">The sequence shown here is derived from an EMBL/GenBank/DDBJ whole genome shotgun (WGS) entry which is preliminary data.</text>
</comment>
<dbReference type="SUPFAM" id="SSF160369">
    <property type="entry name" value="Ribosomal protein L10-like"/>
    <property type="match status" value="1"/>
</dbReference>
<organism evidence="2 3">
    <name type="scientific">Malus baccata</name>
    <name type="common">Siberian crab apple</name>
    <name type="synonym">Pyrus baccata</name>
    <dbReference type="NCBI Taxonomy" id="106549"/>
    <lineage>
        <taxon>Eukaryota</taxon>
        <taxon>Viridiplantae</taxon>
        <taxon>Streptophyta</taxon>
        <taxon>Embryophyta</taxon>
        <taxon>Tracheophyta</taxon>
        <taxon>Spermatophyta</taxon>
        <taxon>Magnoliopsida</taxon>
        <taxon>eudicotyledons</taxon>
        <taxon>Gunneridae</taxon>
        <taxon>Pentapetalae</taxon>
        <taxon>rosids</taxon>
        <taxon>fabids</taxon>
        <taxon>Rosales</taxon>
        <taxon>Rosaceae</taxon>
        <taxon>Amygdaloideae</taxon>
        <taxon>Maleae</taxon>
        <taxon>Malus</taxon>
    </lineage>
</organism>
<evidence type="ECO:0000256" key="1">
    <source>
        <dbReference type="ARBA" id="ARBA00008889"/>
    </source>
</evidence>